<dbReference type="Gene3D" id="3.20.20.70">
    <property type="entry name" value="Aldolase class I"/>
    <property type="match status" value="1"/>
</dbReference>
<keyword evidence="3" id="KW-1185">Reference proteome</keyword>
<dbReference type="InterPro" id="IPR013785">
    <property type="entry name" value="Aldolase_TIM"/>
</dbReference>
<dbReference type="CDD" id="cd09271">
    <property type="entry name" value="RNase_H2-C"/>
    <property type="match status" value="1"/>
</dbReference>
<evidence type="ECO:0000313" key="3">
    <source>
        <dbReference type="Proteomes" id="UP001491310"/>
    </source>
</evidence>
<dbReference type="Gene3D" id="2.40.128.680">
    <property type="match status" value="1"/>
</dbReference>
<organism evidence="2 3">
    <name type="scientific">Coccomyxa subellipsoidea</name>
    <dbReference type="NCBI Taxonomy" id="248742"/>
    <lineage>
        <taxon>Eukaryota</taxon>
        <taxon>Viridiplantae</taxon>
        <taxon>Chlorophyta</taxon>
        <taxon>core chlorophytes</taxon>
        <taxon>Trebouxiophyceae</taxon>
        <taxon>Trebouxiophyceae incertae sedis</taxon>
        <taxon>Coccomyxaceae</taxon>
        <taxon>Coccomyxa</taxon>
    </lineage>
</organism>
<dbReference type="EMBL" id="JALJOT010000003">
    <property type="protein sequence ID" value="KAK9916495.1"/>
    <property type="molecule type" value="Genomic_DNA"/>
</dbReference>
<dbReference type="Pfam" id="PF08615">
    <property type="entry name" value="RNase_H2_suC"/>
    <property type="match status" value="1"/>
</dbReference>
<dbReference type="PANTHER" id="PTHR10683">
    <property type="entry name" value="TRANSALDOLASE"/>
    <property type="match status" value="1"/>
</dbReference>
<dbReference type="InterPro" id="IPR001585">
    <property type="entry name" value="TAL/FSA"/>
</dbReference>
<dbReference type="InterPro" id="IPR013924">
    <property type="entry name" value="RNase_H2_suC"/>
</dbReference>
<dbReference type="Pfam" id="PF00923">
    <property type="entry name" value="TAL_FSA"/>
    <property type="match status" value="1"/>
</dbReference>
<comment type="caution">
    <text evidence="2">The sequence shown here is derived from an EMBL/GenBank/DDBJ whole genome shotgun (WGS) entry which is preliminary data.</text>
</comment>
<accession>A0ABR2YYN8</accession>
<reference evidence="2 3" key="1">
    <citation type="journal article" date="2024" name="Nat. Commun.">
        <title>Phylogenomics reveals the evolutionary origins of lichenization in chlorophyte algae.</title>
        <authorList>
            <person name="Puginier C."/>
            <person name="Libourel C."/>
            <person name="Otte J."/>
            <person name="Skaloud P."/>
            <person name="Haon M."/>
            <person name="Grisel S."/>
            <person name="Petersen M."/>
            <person name="Berrin J.G."/>
            <person name="Delaux P.M."/>
            <person name="Dal Grande F."/>
            <person name="Keller J."/>
        </authorList>
    </citation>
    <scope>NUCLEOTIDE SEQUENCE [LARGE SCALE GENOMIC DNA]</scope>
    <source>
        <strain evidence="2 3">SAG 216-7</strain>
    </source>
</reference>
<dbReference type="Proteomes" id="UP001491310">
    <property type="component" value="Unassembled WGS sequence"/>
</dbReference>
<keyword evidence="1" id="KW-0704">Schiff base</keyword>
<gene>
    <name evidence="2" type="ORF">WJX75_003327</name>
</gene>
<protein>
    <recommendedName>
        <fullName evidence="4">Transaldolase</fullName>
    </recommendedName>
</protein>
<evidence type="ECO:0000313" key="2">
    <source>
        <dbReference type="EMBL" id="KAK9916495.1"/>
    </source>
</evidence>
<sequence>MEEARTLHWLPCSINYTGVAKVSAYFLPSPTGAIVDGKAIQEAFFRGRQLKGTRLQLPSGFHGRILRRAAEQQADLNTHGQWAPDVAFSEFFYWKHGLDPIRTDSAQRRLDFLKISEQEYKIAIENAINYDVCQAETGAAKLACEIDKATVNIGALFSRQVEGRVSTEVDPRLAYDTEAIMTRAQGLLKKYEQMGISKSRILLRIPGTFEGIQAAKQLEAQGIQTHIILVYSFVQATAAAQAGVSVIQPNIGRVDDWFHKYPGVIRDPKGPREDSGFLSDVNPGVRMAARMYNYCQKYHPKTKVMVSGLRKAKDALALAGVDYLVVGPKVLATLSETPTLQGYNDGLTTLPGDDEYYSPRLSPEAAKEAEFEDFETGEVNKQLFEEGLGLVGVSLLKQGVQGLVDDIERLEPFFQNLSVGQE</sequence>
<evidence type="ECO:0000256" key="1">
    <source>
        <dbReference type="ARBA" id="ARBA00023270"/>
    </source>
</evidence>
<evidence type="ECO:0008006" key="4">
    <source>
        <dbReference type="Google" id="ProtNLM"/>
    </source>
</evidence>
<proteinExistence type="predicted"/>
<dbReference type="PANTHER" id="PTHR10683:SF18">
    <property type="entry name" value="TRANSALDOLASE"/>
    <property type="match status" value="1"/>
</dbReference>
<name>A0ABR2YYN8_9CHLO</name>
<dbReference type="SUPFAM" id="SSF51569">
    <property type="entry name" value="Aldolase"/>
    <property type="match status" value="1"/>
</dbReference>